<dbReference type="InterPro" id="IPR012913">
    <property type="entry name" value="OS9-like_dom"/>
</dbReference>
<comment type="similarity">
    <text evidence="2">Belongs to the OS-9 family.</text>
</comment>
<dbReference type="PANTHER" id="PTHR15414">
    <property type="entry name" value="OS-9-RELATED"/>
    <property type="match status" value="1"/>
</dbReference>
<evidence type="ECO:0000256" key="2">
    <source>
        <dbReference type="ARBA" id="ARBA00009918"/>
    </source>
</evidence>
<feature type="domain" description="MRH" evidence="10">
    <location>
        <begin position="154"/>
        <end position="296"/>
    </location>
</feature>
<comment type="subcellular location">
    <subcellularLocation>
        <location evidence="1">Endoplasmic reticulum membrane</location>
        <topology evidence="1">Peripheral membrane protein</topology>
        <orientation evidence="1">Lumenal side</orientation>
    </subcellularLocation>
</comment>
<evidence type="ECO:0000256" key="7">
    <source>
        <dbReference type="ARBA" id="ARBA00023157"/>
    </source>
</evidence>
<dbReference type="AlphaFoldDB" id="A0A409X7X8"/>
<feature type="chain" id="PRO_5019437464" description="Protein OS-9 homolog" evidence="9">
    <location>
        <begin position="17"/>
        <end position="463"/>
    </location>
</feature>
<evidence type="ECO:0000256" key="1">
    <source>
        <dbReference type="ARBA" id="ARBA00004367"/>
    </source>
</evidence>
<dbReference type="GO" id="GO:0005789">
    <property type="term" value="C:endoplasmic reticulum membrane"/>
    <property type="evidence" value="ECO:0007669"/>
    <property type="project" value="UniProtKB-SubCell"/>
</dbReference>
<dbReference type="GO" id="GO:0005788">
    <property type="term" value="C:endoplasmic reticulum lumen"/>
    <property type="evidence" value="ECO:0007669"/>
    <property type="project" value="TreeGrafter"/>
</dbReference>
<feature type="compositionally biased region" description="Basic and acidic residues" evidence="8">
    <location>
        <begin position="429"/>
        <end position="463"/>
    </location>
</feature>
<evidence type="ECO:0000256" key="9">
    <source>
        <dbReference type="SAM" id="SignalP"/>
    </source>
</evidence>
<dbReference type="Pfam" id="PF07915">
    <property type="entry name" value="PRKCSH"/>
    <property type="match status" value="1"/>
</dbReference>
<evidence type="ECO:0000256" key="8">
    <source>
        <dbReference type="SAM" id="MobiDB-lite"/>
    </source>
</evidence>
<organism evidence="11 12">
    <name type="scientific">Psilocybe cyanescens</name>
    <dbReference type="NCBI Taxonomy" id="93625"/>
    <lineage>
        <taxon>Eukaryota</taxon>
        <taxon>Fungi</taxon>
        <taxon>Dikarya</taxon>
        <taxon>Basidiomycota</taxon>
        <taxon>Agaricomycotina</taxon>
        <taxon>Agaricomycetes</taxon>
        <taxon>Agaricomycetidae</taxon>
        <taxon>Agaricales</taxon>
        <taxon>Agaricineae</taxon>
        <taxon>Strophariaceae</taxon>
        <taxon>Psilocybe</taxon>
    </lineage>
</organism>
<dbReference type="STRING" id="93625.A0A409X7X8"/>
<evidence type="ECO:0000256" key="5">
    <source>
        <dbReference type="ARBA" id="ARBA00022734"/>
    </source>
</evidence>
<proteinExistence type="inferred from homology"/>
<dbReference type="PANTHER" id="PTHR15414:SF0">
    <property type="entry name" value="ENDOPLASMIC RETICULUM LECTIN 1"/>
    <property type="match status" value="1"/>
</dbReference>
<dbReference type="EMBL" id="NHYD01002412">
    <property type="protein sequence ID" value="PPQ86866.1"/>
    <property type="molecule type" value="Genomic_DNA"/>
</dbReference>
<keyword evidence="7" id="KW-1015">Disulfide bond</keyword>
<feature type="signal peptide" evidence="9">
    <location>
        <begin position="1"/>
        <end position="16"/>
    </location>
</feature>
<name>A0A409X7X8_PSICY</name>
<dbReference type="OrthoDB" id="448954at2759"/>
<gene>
    <name evidence="11" type="ORF">CVT25_012585</name>
</gene>
<keyword evidence="5" id="KW-0430">Lectin</keyword>
<evidence type="ECO:0000256" key="4">
    <source>
        <dbReference type="ARBA" id="ARBA00022729"/>
    </source>
</evidence>
<feature type="region of interest" description="Disordered" evidence="8">
    <location>
        <begin position="428"/>
        <end position="463"/>
    </location>
</feature>
<evidence type="ECO:0000256" key="6">
    <source>
        <dbReference type="ARBA" id="ARBA00022824"/>
    </source>
</evidence>
<accession>A0A409X7X8</accession>
<reference evidence="11 12" key="1">
    <citation type="journal article" date="2018" name="Evol. Lett.">
        <title>Horizontal gene cluster transfer increased hallucinogenic mushroom diversity.</title>
        <authorList>
            <person name="Reynolds H.T."/>
            <person name="Vijayakumar V."/>
            <person name="Gluck-Thaler E."/>
            <person name="Korotkin H.B."/>
            <person name="Matheny P.B."/>
            <person name="Slot J.C."/>
        </authorList>
    </citation>
    <scope>NUCLEOTIDE SEQUENCE [LARGE SCALE GENOMIC DNA]</scope>
    <source>
        <strain evidence="11 12">2631</strain>
    </source>
</reference>
<evidence type="ECO:0000313" key="11">
    <source>
        <dbReference type="EMBL" id="PPQ86866.1"/>
    </source>
</evidence>
<evidence type="ECO:0000313" key="12">
    <source>
        <dbReference type="Proteomes" id="UP000283269"/>
    </source>
</evidence>
<sequence length="463" mass="52330">MRRLYLLLLAPPFLSARLLHSLPEDTYAFPKFRVSFLNGLPVLNQTAERWLTEGLRGGEQEFLDQPWKDGDWQQPLSHLREIGSGDHEEESTPLQHPISANLTYTLEHMRMGPRDSYICLIPKPLDNTPPLQEDDSDADMTPARSWSLLQPLTGTCLYHRQGWFTYSYCHNDEIRQFKEAVPSQSRFPGTYKPEEDPGWDAYTLGRAPQNPEPGADLTVAEQNAQAANLELARNAGSRYLVQRWGDGTICDKTQTHREVEVQFHCSMEMTDHILFVKETKTCSYVLVIHTPRLCGEPGFRSRRDAVGEAEIRCREVVDTKPEGHMNLPTADHPVKIPLRKTVLPAPVPIVKGSKEEELLVREKTFNDLLRKTLAALVGKDGAKLVGEGELVIELADELEDDAVGMDSDRLVDALRAAGYNVQAEVITLDGKKMTKPTSKDGKQPEKDKKKQPLKKHDPRRDEL</sequence>
<dbReference type="GO" id="GO:0030970">
    <property type="term" value="P:retrograde protein transport, ER to cytosol"/>
    <property type="evidence" value="ECO:0007669"/>
    <property type="project" value="TreeGrafter"/>
</dbReference>
<evidence type="ECO:0000256" key="3">
    <source>
        <dbReference type="ARBA" id="ARBA00018727"/>
    </source>
</evidence>
<dbReference type="PROSITE" id="PS51914">
    <property type="entry name" value="MRH"/>
    <property type="match status" value="1"/>
</dbReference>
<dbReference type="InterPro" id="IPR009011">
    <property type="entry name" value="Man6P_isomerase_rcpt-bd_dom_sf"/>
</dbReference>
<dbReference type="InterPro" id="IPR044865">
    <property type="entry name" value="MRH_dom"/>
</dbReference>
<keyword evidence="4 9" id="KW-0732">Signal</keyword>
<dbReference type="GO" id="GO:0030968">
    <property type="term" value="P:endoplasmic reticulum unfolded protein response"/>
    <property type="evidence" value="ECO:0007669"/>
    <property type="project" value="InterPro"/>
</dbReference>
<dbReference type="SUPFAM" id="SSF50911">
    <property type="entry name" value="Mannose 6-phosphate receptor domain"/>
    <property type="match status" value="1"/>
</dbReference>
<dbReference type="Gene3D" id="2.70.130.10">
    <property type="entry name" value="Mannose-6-phosphate receptor binding domain"/>
    <property type="match status" value="1"/>
</dbReference>
<dbReference type="InParanoid" id="A0A409X7X8"/>
<dbReference type="GO" id="GO:0030246">
    <property type="term" value="F:carbohydrate binding"/>
    <property type="evidence" value="ECO:0007669"/>
    <property type="project" value="UniProtKB-KW"/>
</dbReference>
<keyword evidence="12" id="KW-1185">Reference proteome</keyword>
<keyword evidence="6" id="KW-0256">Endoplasmic reticulum</keyword>
<comment type="caution">
    <text evidence="11">The sequence shown here is derived from an EMBL/GenBank/DDBJ whole genome shotgun (WGS) entry which is preliminary data.</text>
</comment>
<dbReference type="InterPro" id="IPR045149">
    <property type="entry name" value="OS-9-like"/>
</dbReference>
<protein>
    <recommendedName>
        <fullName evidence="3">Protein OS-9 homolog</fullName>
    </recommendedName>
</protein>
<dbReference type="Proteomes" id="UP000283269">
    <property type="component" value="Unassembled WGS sequence"/>
</dbReference>
<evidence type="ECO:0000259" key="10">
    <source>
        <dbReference type="PROSITE" id="PS51914"/>
    </source>
</evidence>